<dbReference type="InterPro" id="IPR012334">
    <property type="entry name" value="Pectin_lyas_fold"/>
</dbReference>
<dbReference type="PANTHER" id="PTHR31339:SF9">
    <property type="entry name" value="PLASMIN AND FIBRONECTIN-BINDING PROTEIN A"/>
    <property type="match status" value="1"/>
</dbReference>
<dbReference type="SMART" id="SM00710">
    <property type="entry name" value="PbH1"/>
    <property type="match status" value="5"/>
</dbReference>
<evidence type="ECO:0000256" key="4">
    <source>
        <dbReference type="RuleBase" id="RU361169"/>
    </source>
</evidence>
<sequence length="432" mass="46521">MTKRFRNLALLFILTSIVVFPTAKAQDRRTITEPVAPHTVCERLVPSGKQDTTTLQNAIDQCPSGAAVYLGRGEFRSGPLEMKSGVTLWVGRGAALIAIPEPAAYDKGLGQCGRIAENGGGCRPFISFSKTSGGGIYGEGIIDGQGGAIIGGGAETWWQLARRAQAQGGNQNAPRLIQIDHAQDITFSDVTLRNAPNFHVAMNRVQGATFWGLIIDSPADARNTDGIDLGASQDVTITRSLIRTGDDNVAIKAGDNGSSSHISIIDNYFGWGHGMSIGSEVNSGARDILVRNLTLDGTTSGLRIKSDVSRGGLVESVTYEYVCLRGNRWPLAFDTKYDPRAQGTRIPVYRRIVLRHVHGDTGVLLMRGVDEEHALDVTLEDVRFADSATWQVEHANVTANNSDVSPPLPGRAAKPLLRGSEVCSRTFRNSNR</sequence>
<dbReference type="Proteomes" id="UP000183174">
    <property type="component" value="Unassembled WGS sequence"/>
</dbReference>
<comment type="similarity">
    <text evidence="1 4">Belongs to the glycosyl hydrolase 28 family.</text>
</comment>
<dbReference type="PROSITE" id="PS00502">
    <property type="entry name" value="POLYGALACTURONASE"/>
    <property type="match status" value="1"/>
</dbReference>
<dbReference type="InterPro" id="IPR051801">
    <property type="entry name" value="GH28_Enzymes"/>
</dbReference>
<dbReference type="InterPro" id="IPR006626">
    <property type="entry name" value="PbH1"/>
</dbReference>
<keyword evidence="5" id="KW-0732">Signal</keyword>
<dbReference type="GO" id="GO:0004650">
    <property type="term" value="F:polygalacturonase activity"/>
    <property type="evidence" value="ECO:0007669"/>
    <property type="project" value="InterPro"/>
</dbReference>
<dbReference type="SUPFAM" id="SSF51126">
    <property type="entry name" value="Pectin lyase-like"/>
    <property type="match status" value="1"/>
</dbReference>
<evidence type="ECO:0000313" key="7">
    <source>
        <dbReference type="Proteomes" id="UP000183174"/>
    </source>
</evidence>
<organism evidence="6 7">
    <name type="scientific">Bradyrhizobium yuanmingense</name>
    <dbReference type="NCBI Taxonomy" id="108015"/>
    <lineage>
        <taxon>Bacteria</taxon>
        <taxon>Pseudomonadati</taxon>
        <taxon>Pseudomonadota</taxon>
        <taxon>Alphaproteobacteria</taxon>
        <taxon>Hyphomicrobiales</taxon>
        <taxon>Nitrobacteraceae</taxon>
        <taxon>Bradyrhizobium</taxon>
    </lineage>
</organism>
<name>A0A1C3XFE3_9BRAD</name>
<dbReference type="EMBL" id="FMAE01000014">
    <property type="protein sequence ID" value="SCB51000.1"/>
    <property type="molecule type" value="Genomic_DNA"/>
</dbReference>
<evidence type="ECO:0000313" key="6">
    <source>
        <dbReference type="EMBL" id="SCB51000.1"/>
    </source>
</evidence>
<keyword evidence="3 4" id="KW-0326">Glycosidase</keyword>
<feature type="chain" id="PRO_5008686522" evidence="5">
    <location>
        <begin position="26"/>
        <end position="432"/>
    </location>
</feature>
<feature type="signal peptide" evidence="5">
    <location>
        <begin position="1"/>
        <end position="25"/>
    </location>
</feature>
<evidence type="ECO:0000256" key="3">
    <source>
        <dbReference type="ARBA" id="ARBA00023295"/>
    </source>
</evidence>
<protein>
    <submittedName>
        <fullName evidence="6">Type III effector polygalacturonase Pgl</fullName>
    </submittedName>
</protein>
<reference evidence="6 7" key="1">
    <citation type="submission" date="2016-08" db="EMBL/GenBank/DDBJ databases">
        <authorList>
            <person name="Seilhamer J.J."/>
        </authorList>
    </citation>
    <scope>NUCLEOTIDE SEQUENCE [LARGE SCALE GENOMIC DNA]</scope>
    <source>
        <strain evidence="6 7">CCBAU 10071</strain>
    </source>
</reference>
<dbReference type="Gene3D" id="2.160.20.10">
    <property type="entry name" value="Single-stranded right-handed beta-helix, Pectin lyase-like"/>
    <property type="match status" value="1"/>
</dbReference>
<gene>
    <name evidence="6" type="ORF">GA0061099_101430</name>
</gene>
<dbReference type="PANTHER" id="PTHR31339">
    <property type="entry name" value="PECTIN LYASE-RELATED"/>
    <property type="match status" value="1"/>
</dbReference>
<proteinExistence type="inferred from homology"/>
<dbReference type="InterPro" id="IPR000743">
    <property type="entry name" value="Glyco_hydro_28"/>
</dbReference>
<dbReference type="InterPro" id="IPR011050">
    <property type="entry name" value="Pectin_lyase_fold/virulence"/>
</dbReference>
<keyword evidence="2 4" id="KW-0378">Hydrolase</keyword>
<dbReference type="GO" id="GO:0005975">
    <property type="term" value="P:carbohydrate metabolic process"/>
    <property type="evidence" value="ECO:0007669"/>
    <property type="project" value="InterPro"/>
</dbReference>
<evidence type="ECO:0000256" key="5">
    <source>
        <dbReference type="SAM" id="SignalP"/>
    </source>
</evidence>
<accession>A0A1C3XFE3</accession>
<dbReference type="RefSeq" id="WP_036030661.1">
    <property type="nucleotide sequence ID" value="NZ_FMAE01000014.1"/>
</dbReference>
<dbReference type="AlphaFoldDB" id="A0A1C3XFE3"/>
<evidence type="ECO:0000256" key="1">
    <source>
        <dbReference type="ARBA" id="ARBA00008834"/>
    </source>
</evidence>
<evidence type="ECO:0000256" key="2">
    <source>
        <dbReference type="ARBA" id="ARBA00022801"/>
    </source>
</evidence>
<dbReference type="Pfam" id="PF00295">
    <property type="entry name" value="Glyco_hydro_28"/>
    <property type="match status" value="1"/>
</dbReference>